<sequence length="163" mass="18924">MNENTIEQMVAETVLEKRQKISIGGKQYEIAPPNIATLILVSEAIARLPKQDFNPEKIVQESLNYAKHSRILAEIAAIIILGARQCLGREKDRLEQSKWRLFRRNRHTRDVKRLTDEIIFNMSPRELNTLFARVLKTMELSDFFGLTTFLTEINLLQQTKVEN</sequence>
<protein>
    <submittedName>
        <fullName evidence="1">Uncharacterized protein</fullName>
    </submittedName>
</protein>
<reference evidence="1" key="1">
    <citation type="journal article" date="2021" name="Proc. Natl. Acad. Sci. U.S.A.">
        <title>A Catalog of Tens of Thousands of Viruses from Human Metagenomes Reveals Hidden Associations with Chronic Diseases.</title>
        <authorList>
            <person name="Tisza M.J."/>
            <person name="Buck C.B."/>
        </authorList>
    </citation>
    <scope>NUCLEOTIDE SEQUENCE</scope>
    <source>
        <strain evidence="1">CtrCp2</strain>
    </source>
</reference>
<accession>A0A8S5NYX4</accession>
<organism evidence="1">
    <name type="scientific">Myoviridae sp. ctrCp2</name>
    <dbReference type="NCBI Taxonomy" id="2825179"/>
    <lineage>
        <taxon>Viruses</taxon>
        <taxon>Duplodnaviria</taxon>
        <taxon>Heunggongvirae</taxon>
        <taxon>Uroviricota</taxon>
        <taxon>Caudoviricetes</taxon>
    </lineage>
</organism>
<evidence type="ECO:0000313" key="1">
    <source>
        <dbReference type="EMBL" id="DAD99937.1"/>
    </source>
</evidence>
<dbReference type="EMBL" id="BK015296">
    <property type="protein sequence ID" value="DAD99937.1"/>
    <property type="molecule type" value="Genomic_DNA"/>
</dbReference>
<name>A0A8S5NYX4_9CAUD</name>
<proteinExistence type="predicted"/>